<dbReference type="PANTHER" id="PTHR43072">
    <property type="entry name" value="N-ACETYLTRANSFERASE"/>
    <property type="match status" value="1"/>
</dbReference>
<organism evidence="4 5">
    <name type="scientific">Dichomitus squalens (strain LYAD-421)</name>
    <name type="common">Western red white-rot fungus</name>
    <dbReference type="NCBI Taxonomy" id="732165"/>
    <lineage>
        <taxon>Eukaryota</taxon>
        <taxon>Fungi</taxon>
        <taxon>Dikarya</taxon>
        <taxon>Basidiomycota</taxon>
        <taxon>Agaricomycotina</taxon>
        <taxon>Agaricomycetes</taxon>
        <taxon>Polyporales</taxon>
        <taxon>Polyporaceae</taxon>
        <taxon>Dichomitus</taxon>
    </lineage>
</organism>
<proteinExistence type="predicted"/>
<dbReference type="OrthoDB" id="2129362at2759"/>
<dbReference type="PROSITE" id="PS51186">
    <property type="entry name" value="GNAT"/>
    <property type="match status" value="1"/>
</dbReference>
<dbReference type="InterPro" id="IPR016181">
    <property type="entry name" value="Acyl_CoA_acyltransferase"/>
</dbReference>
<gene>
    <name evidence="4" type="ORF">DICSQDRAFT_180923</name>
</gene>
<evidence type="ECO:0000259" key="3">
    <source>
        <dbReference type="PROSITE" id="PS51186"/>
    </source>
</evidence>
<dbReference type="PANTHER" id="PTHR43072:SF23">
    <property type="entry name" value="UPF0039 PROTEIN C11D3.02C"/>
    <property type="match status" value="1"/>
</dbReference>
<dbReference type="Proteomes" id="UP000053319">
    <property type="component" value="Unassembled WGS sequence"/>
</dbReference>
<name>R7SYZ9_DICSQ</name>
<dbReference type="HOGENOM" id="CLU_013985_4_3_1"/>
<protein>
    <submittedName>
        <fullName evidence="4">Toxin-antitoxin system, toxin component, GNAT family</fullName>
    </submittedName>
</protein>
<dbReference type="RefSeq" id="XP_007366145.1">
    <property type="nucleotide sequence ID" value="XM_007366083.1"/>
</dbReference>
<dbReference type="Pfam" id="PF00583">
    <property type="entry name" value="Acetyltransf_1"/>
    <property type="match status" value="1"/>
</dbReference>
<accession>R7SYZ9</accession>
<dbReference type="EMBL" id="JH719411">
    <property type="protein sequence ID" value="EJF61316.1"/>
    <property type="molecule type" value="Genomic_DNA"/>
</dbReference>
<dbReference type="CDD" id="cd04301">
    <property type="entry name" value="NAT_SF"/>
    <property type="match status" value="1"/>
</dbReference>
<dbReference type="InterPro" id="IPR000182">
    <property type="entry name" value="GNAT_dom"/>
</dbReference>
<keyword evidence="2" id="KW-0012">Acyltransferase</keyword>
<dbReference type="AlphaFoldDB" id="R7SYZ9"/>
<reference evidence="4 5" key="1">
    <citation type="journal article" date="2012" name="Science">
        <title>The Paleozoic origin of enzymatic lignin decomposition reconstructed from 31 fungal genomes.</title>
        <authorList>
            <person name="Floudas D."/>
            <person name="Binder M."/>
            <person name="Riley R."/>
            <person name="Barry K."/>
            <person name="Blanchette R.A."/>
            <person name="Henrissat B."/>
            <person name="Martinez A.T."/>
            <person name="Otillar R."/>
            <person name="Spatafora J.W."/>
            <person name="Yadav J.S."/>
            <person name="Aerts A."/>
            <person name="Benoit I."/>
            <person name="Boyd A."/>
            <person name="Carlson A."/>
            <person name="Copeland A."/>
            <person name="Coutinho P.M."/>
            <person name="de Vries R.P."/>
            <person name="Ferreira P."/>
            <person name="Findley K."/>
            <person name="Foster B."/>
            <person name="Gaskell J."/>
            <person name="Glotzer D."/>
            <person name="Gorecki P."/>
            <person name="Heitman J."/>
            <person name="Hesse C."/>
            <person name="Hori C."/>
            <person name="Igarashi K."/>
            <person name="Jurgens J.A."/>
            <person name="Kallen N."/>
            <person name="Kersten P."/>
            <person name="Kohler A."/>
            <person name="Kuees U."/>
            <person name="Kumar T.K.A."/>
            <person name="Kuo A."/>
            <person name="LaButti K."/>
            <person name="Larrondo L.F."/>
            <person name="Lindquist E."/>
            <person name="Ling A."/>
            <person name="Lombard V."/>
            <person name="Lucas S."/>
            <person name="Lundell T."/>
            <person name="Martin R."/>
            <person name="McLaughlin D.J."/>
            <person name="Morgenstern I."/>
            <person name="Morin E."/>
            <person name="Murat C."/>
            <person name="Nagy L.G."/>
            <person name="Nolan M."/>
            <person name="Ohm R.A."/>
            <person name="Patyshakuliyeva A."/>
            <person name="Rokas A."/>
            <person name="Ruiz-Duenas F.J."/>
            <person name="Sabat G."/>
            <person name="Salamov A."/>
            <person name="Samejima M."/>
            <person name="Schmutz J."/>
            <person name="Slot J.C."/>
            <person name="St John F."/>
            <person name="Stenlid J."/>
            <person name="Sun H."/>
            <person name="Sun S."/>
            <person name="Syed K."/>
            <person name="Tsang A."/>
            <person name="Wiebenga A."/>
            <person name="Young D."/>
            <person name="Pisabarro A."/>
            <person name="Eastwood D.C."/>
            <person name="Martin F."/>
            <person name="Cullen D."/>
            <person name="Grigoriev I.V."/>
            <person name="Hibbett D.S."/>
        </authorList>
    </citation>
    <scope>NUCLEOTIDE SEQUENCE [LARGE SCALE GENOMIC DNA]</scope>
    <source>
        <strain evidence="4 5">LYAD-421 SS1</strain>
    </source>
</reference>
<evidence type="ECO:0000256" key="2">
    <source>
        <dbReference type="ARBA" id="ARBA00023315"/>
    </source>
</evidence>
<dbReference type="GO" id="GO:0016747">
    <property type="term" value="F:acyltransferase activity, transferring groups other than amino-acyl groups"/>
    <property type="evidence" value="ECO:0007669"/>
    <property type="project" value="InterPro"/>
</dbReference>
<dbReference type="Gene3D" id="3.40.630.30">
    <property type="match status" value="1"/>
</dbReference>
<dbReference type="KEGG" id="dsq:DICSQDRAFT_180923"/>
<evidence type="ECO:0000313" key="4">
    <source>
        <dbReference type="EMBL" id="EJF61316.1"/>
    </source>
</evidence>
<evidence type="ECO:0000313" key="5">
    <source>
        <dbReference type="Proteomes" id="UP000053319"/>
    </source>
</evidence>
<dbReference type="GeneID" id="18840934"/>
<evidence type="ECO:0000256" key="1">
    <source>
        <dbReference type="ARBA" id="ARBA00022679"/>
    </source>
</evidence>
<dbReference type="OMA" id="RTAYDWT"/>
<dbReference type="SUPFAM" id="SSF55729">
    <property type="entry name" value="Acyl-CoA N-acyltransferases (Nat)"/>
    <property type="match status" value="1"/>
</dbReference>
<feature type="domain" description="N-acetyltransferase" evidence="3">
    <location>
        <begin position="19"/>
        <end position="167"/>
    </location>
</feature>
<keyword evidence="1" id="KW-0808">Transferase</keyword>
<sequence>MSRARTVLFLFTHNFNMVVTFRDASEADLPAILDIYNEQFLHGTATFHTEPQTLAQRADAGSTRTVGWCNLWHYKERPAYDATAELSLYVHESLRGKGIGAKLLERTLEETRKHGERFHVVTASVTTENERTMKFWAEHGFELRGTVKEVGHKFGRWLDVSYFQLTL</sequence>